<dbReference type="Gene3D" id="2.60.40.10">
    <property type="entry name" value="Immunoglobulins"/>
    <property type="match status" value="2"/>
</dbReference>
<dbReference type="PANTHER" id="PTHR39198:SF1">
    <property type="entry name" value="ALPHA-GALACTOSIDASE NEW3 DOMAIN-CONTAINING PROTEIN"/>
    <property type="match status" value="1"/>
</dbReference>
<keyword evidence="5" id="KW-1185">Reference proteome</keyword>
<dbReference type="RefSeq" id="WP_106153755.1">
    <property type="nucleotide sequence ID" value="NZ_PVTS01000012.1"/>
</dbReference>
<evidence type="ECO:0000259" key="3">
    <source>
        <dbReference type="Pfam" id="PF10633"/>
    </source>
</evidence>
<dbReference type="InterPro" id="IPR018905">
    <property type="entry name" value="A-galactase_NEW3"/>
</dbReference>
<keyword evidence="2" id="KW-0732">Signal</keyword>
<dbReference type="Pfam" id="PF10633">
    <property type="entry name" value="NPCBM_assoc"/>
    <property type="match status" value="2"/>
</dbReference>
<feature type="domain" description="Alpha-galactosidase NEW3" evidence="3">
    <location>
        <begin position="262"/>
        <end position="335"/>
    </location>
</feature>
<feature type="domain" description="Alpha-galactosidase NEW3" evidence="3">
    <location>
        <begin position="167"/>
        <end position="228"/>
    </location>
</feature>
<dbReference type="EMBL" id="QPIZ01000010">
    <property type="protein sequence ID" value="RCW35354.1"/>
    <property type="molecule type" value="Genomic_DNA"/>
</dbReference>
<dbReference type="OrthoDB" id="8631677at2"/>
<accession>A0A2T0XER3</accession>
<feature type="signal peptide" evidence="2">
    <location>
        <begin position="1"/>
        <end position="27"/>
    </location>
</feature>
<organism evidence="4 5">
    <name type="scientific">Marinilabilia salmonicolor</name>
    <dbReference type="NCBI Taxonomy" id="989"/>
    <lineage>
        <taxon>Bacteria</taxon>
        <taxon>Pseudomonadati</taxon>
        <taxon>Bacteroidota</taxon>
        <taxon>Bacteroidia</taxon>
        <taxon>Marinilabiliales</taxon>
        <taxon>Marinilabiliaceae</taxon>
        <taxon>Marinilabilia</taxon>
    </lineage>
</organism>
<dbReference type="AlphaFoldDB" id="A0A2T0XER3"/>
<protein>
    <submittedName>
        <fullName evidence="4">Alpha-galactosidase-like protein</fullName>
    </submittedName>
</protein>
<dbReference type="InterPro" id="IPR013783">
    <property type="entry name" value="Ig-like_fold"/>
</dbReference>
<evidence type="ECO:0000256" key="2">
    <source>
        <dbReference type="SAM" id="SignalP"/>
    </source>
</evidence>
<sequence>MKNRIVLFSKWFAVLFFILGASASMRADNGIMLYTPYTSVSVPPGETIEYSVDVKNTGTVVRNVDVYVSGLKKGWETTLKAGGYKIRQISVLPGETKTMKLTVNVPMKVDKGGHWFRVVARGFATLPLMVDVSEQGTYKTTFTSDQMNIEGHSDANFSFRTELKNSTGEAQAYSLLSSAPRGWKVVFKPNYKQATAVEVAANATTNITVDIEPPYNVKSGTYQIPVRAVNKSSSAELNLEVVISGNFDMELSTPDGRLNADITAGQKEELELVVKNTGSETLENVTMSSGKPKGWSVSFDPDTIPHIEAGKEALVKAVVATADKAIPGDYVVRLSSKTLETKSDASFRVSVKTPLLWGWLGILIILLTLGVILYLFRKYGRR</sequence>
<dbReference type="Proteomes" id="UP000252733">
    <property type="component" value="Unassembled WGS sequence"/>
</dbReference>
<reference evidence="4 5" key="1">
    <citation type="submission" date="2018-07" db="EMBL/GenBank/DDBJ databases">
        <title>Freshwater and sediment microbial communities from various areas in North America, analyzing microbe dynamics in response to fracking.</title>
        <authorList>
            <person name="Lamendella R."/>
        </authorList>
    </citation>
    <scope>NUCLEOTIDE SEQUENCE [LARGE SCALE GENOMIC DNA]</scope>
    <source>
        <strain evidence="4 5">160A</strain>
    </source>
</reference>
<proteinExistence type="predicted"/>
<keyword evidence="1" id="KW-0812">Transmembrane</keyword>
<keyword evidence="1" id="KW-1133">Transmembrane helix</keyword>
<gene>
    <name evidence="4" type="ORF">DFO77_110121</name>
</gene>
<feature type="chain" id="PRO_5030056626" evidence="2">
    <location>
        <begin position="28"/>
        <end position="382"/>
    </location>
</feature>
<evidence type="ECO:0000256" key="1">
    <source>
        <dbReference type="SAM" id="Phobius"/>
    </source>
</evidence>
<keyword evidence="1" id="KW-0472">Membrane</keyword>
<feature type="transmembrane region" description="Helical" evidence="1">
    <location>
        <begin position="356"/>
        <end position="376"/>
    </location>
</feature>
<name>A0A2T0XER3_9BACT</name>
<evidence type="ECO:0000313" key="5">
    <source>
        <dbReference type="Proteomes" id="UP000252733"/>
    </source>
</evidence>
<evidence type="ECO:0000313" key="4">
    <source>
        <dbReference type="EMBL" id="RCW35354.1"/>
    </source>
</evidence>
<dbReference type="PANTHER" id="PTHR39198">
    <property type="entry name" value="HYPOTHETICAL MEMBRANE PROTEIN, CONSERVED"/>
    <property type="match status" value="1"/>
</dbReference>
<comment type="caution">
    <text evidence="4">The sequence shown here is derived from an EMBL/GenBank/DDBJ whole genome shotgun (WGS) entry which is preliminary data.</text>
</comment>